<organism evidence="3 4">
    <name type="scientific">Microbulbifer echini</name>
    <dbReference type="NCBI Taxonomy" id="1529067"/>
    <lineage>
        <taxon>Bacteria</taxon>
        <taxon>Pseudomonadati</taxon>
        <taxon>Pseudomonadota</taxon>
        <taxon>Gammaproteobacteria</taxon>
        <taxon>Cellvibrionales</taxon>
        <taxon>Microbulbiferaceae</taxon>
        <taxon>Microbulbifer</taxon>
    </lineage>
</organism>
<evidence type="ECO:0000256" key="1">
    <source>
        <dbReference type="SAM" id="Phobius"/>
    </source>
</evidence>
<dbReference type="InterPro" id="IPR025016">
    <property type="entry name" value="DUF3955"/>
</dbReference>
<feature type="transmembrane region" description="Helical" evidence="1">
    <location>
        <begin position="33"/>
        <end position="53"/>
    </location>
</feature>
<feature type="domain" description="DUF3955" evidence="2">
    <location>
        <begin position="1"/>
        <end position="53"/>
    </location>
</feature>
<gene>
    <name evidence="3" type="ORF">ACCI51_04295</name>
</gene>
<comment type="caution">
    <text evidence="3">The sequence shown here is derived from an EMBL/GenBank/DDBJ whole genome shotgun (WGS) entry which is preliminary data.</text>
</comment>
<sequence>MVLIIFGGLSLLAFWLIGSSIDSEGILREPFALLPLGLLILLSGAVITVIGIVRRKHRQVNSRIR</sequence>
<dbReference type="Pfam" id="PF13127">
    <property type="entry name" value="DUF3955"/>
    <property type="match status" value="1"/>
</dbReference>
<dbReference type="Proteomes" id="UP001569414">
    <property type="component" value="Unassembled WGS sequence"/>
</dbReference>
<keyword evidence="4" id="KW-1185">Reference proteome</keyword>
<evidence type="ECO:0000313" key="4">
    <source>
        <dbReference type="Proteomes" id="UP001569414"/>
    </source>
</evidence>
<keyword evidence="1" id="KW-0812">Transmembrane</keyword>
<dbReference type="EMBL" id="JBGMEL010000003">
    <property type="protein sequence ID" value="MFA0789754.1"/>
    <property type="molecule type" value="Genomic_DNA"/>
</dbReference>
<evidence type="ECO:0000313" key="3">
    <source>
        <dbReference type="EMBL" id="MFA0789754.1"/>
    </source>
</evidence>
<reference evidence="3 4" key="1">
    <citation type="submission" date="2024-08" db="EMBL/GenBank/DDBJ databases">
        <authorList>
            <person name="Ishaq N."/>
        </authorList>
    </citation>
    <scope>NUCLEOTIDE SEQUENCE [LARGE SCALE GENOMIC DNA]</scope>
    <source>
        <strain evidence="3 4">JCM 30400</strain>
    </source>
</reference>
<dbReference type="RefSeq" id="WP_366525563.1">
    <property type="nucleotide sequence ID" value="NZ_JBGMEL010000003.1"/>
</dbReference>
<proteinExistence type="predicted"/>
<keyword evidence="1" id="KW-1133">Transmembrane helix</keyword>
<protein>
    <submittedName>
        <fullName evidence="3">DUF3955 domain-containing protein</fullName>
    </submittedName>
</protein>
<keyword evidence="1" id="KW-0472">Membrane</keyword>
<name>A0ABV4NL27_9GAMM</name>
<accession>A0ABV4NL27</accession>
<evidence type="ECO:0000259" key="2">
    <source>
        <dbReference type="Pfam" id="PF13127"/>
    </source>
</evidence>